<dbReference type="InterPro" id="IPR038461">
    <property type="entry name" value="Schlafen_AlbA_2_dom_sf"/>
</dbReference>
<dbReference type="PANTHER" id="PTHR30595:SF6">
    <property type="entry name" value="SCHLAFEN ALBA-2 DOMAIN-CONTAINING PROTEIN"/>
    <property type="match status" value="1"/>
</dbReference>
<evidence type="ECO:0000313" key="2">
    <source>
        <dbReference type="EMBL" id="AUX48668.1"/>
    </source>
</evidence>
<evidence type="ECO:0000259" key="1">
    <source>
        <dbReference type="Pfam" id="PF04326"/>
    </source>
</evidence>
<dbReference type="EMBL" id="CP012673">
    <property type="protein sequence ID" value="AUX48668.1"/>
    <property type="molecule type" value="Genomic_DNA"/>
</dbReference>
<dbReference type="PANTHER" id="PTHR30595">
    <property type="entry name" value="GLPR-RELATED TRANSCRIPTIONAL REPRESSOR"/>
    <property type="match status" value="1"/>
</dbReference>
<sequence>MYRIDLKELASRESERVEWKENVAHINDVIATAVAFSNDLANVGGGYIVCGARETKDEHGFAKMETPGLTAGQAKEIEGRLMASCRDFVNPPITPQVEELPASTPDKRILVFIVPATPHAHSFRSKEHEAYYVRLSRETVQARNGLLRELLVKKRALDPWDKRVNASATIEDIDLLVLREQLQRMGLWDPGKALEDYLSPDVPLTAFAPPFCGREPLTGTIRPRNFALLLFGRDLQRFCGGAYAIFSVYPGTDRSEPTAERLPLPGNLFDQTRKLIDALNTQAYGVLDKLDAAPNLLKYPQRALHEAVVNALVHRDYESDQPVRVTVFSDRIEIRSPGALPSAVDREKFLTGHAAPVWRNQSLAYFFNKLHLAQGEGQGIPTILRTMSEEGCPAPIFDLETESVTCTLPAHPRHAMMRDRRAIERDIVLGNFKEAAEKARELLRRDPYDSRTIELFCEASSLMKAPEAVYEFAKELHIDKLGGTTQLKIAEMLASIRDQTESTKELARRLLQSAASGHFQEAEARKLVVSLRKIGDNHQAIDVLNRLFTSNPNLKNSSSLLQLRGKSYIDFAKRCTETAKNRSSPPRIKARAWEECRRYLEEAERDLHHALEHVVSPADREYILRDLEFLAHMKKIARKPTRYR</sequence>
<gene>
    <name evidence="2" type="ORF">SOCE26_102090</name>
</gene>
<dbReference type="Pfam" id="PF04326">
    <property type="entry name" value="SLFN_AlbA_2"/>
    <property type="match status" value="1"/>
</dbReference>
<dbReference type="Gene3D" id="3.30.565.60">
    <property type="match status" value="1"/>
</dbReference>
<reference evidence="2 3" key="1">
    <citation type="submission" date="2015-09" db="EMBL/GenBank/DDBJ databases">
        <title>Sorangium comparison.</title>
        <authorList>
            <person name="Zaburannyi N."/>
            <person name="Bunk B."/>
            <person name="Overmann J."/>
            <person name="Mueller R."/>
        </authorList>
    </citation>
    <scope>NUCLEOTIDE SEQUENCE [LARGE SCALE GENOMIC DNA]</scope>
    <source>
        <strain evidence="2 3">So ce26</strain>
    </source>
</reference>
<dbReference type="RefSeq" id="WP_104986492.1">
    <property type="nucleotide sequence ID" value="NZ_CP012673.1"/>
</dbReference>
<dbReference type="Pfam" id="PF13749">
    <property type="entry name" value="HATPase_c_4"/>
    <property type="match status" value="1"/>
</dbReference>
<dbReference type="AlphaFoldDB" id="A0A2L0FAN7"/>
<proteinExistence type="predicted"/>
<organism evidence="2 3">
    <name type="scientific">Sorangium cellulosum</name>
    <name type="common">Polyangium cellulosum</name>
    <dbReference type="NCBI Taxonomy" id="56"/>
    <lineage>
        <taxon>Bacteria</taxon>
        <taxon>Pseudomonadati</taxon>
        <taxon>Myxococcota</taxon>
        <taxon>Polyangia</taxon>
        <taxon>Polyangiales</taxon>
        <taxon>Polyangiaceae</taxon>
        <taxon>Sorangium</taxon>
    </lineage>
</organism>
<dbReference type="OrthoDB" id="9789524at2"/>
<accession>A0A2L0FAN7</accession>
<feature type="domain" description="Schlafen AlbA-2" evidence="1">
    <location>
        <begin position="13"/>
        <end position="142"/>
    </location>
</feature>
<protein>
    <recommendedName>
        <fullName evidence="1">Schlafen AlbA-2 domain-containing protein</fullName>
    </recommendedName>
</protein>
<dbReference type="InterPro" id="IPR007421">
    <property type="entry name" value="Schlafen_AlbA_2_dom"/>
</dbReference>
<dbReference type="Proteomes" id="UP000238348">
    <property type="component" value="Chromosome"/>
</dbReference>
<name>A0A2L0FAN7_SORCE</name>
<dbReference type="Gene3D" id="3.30.950.30">
    <property type="entry name" value="Schlafen, AAA domain"/>
    <property type="match status" value="1"/>
</dbReference>
<dbReference type="InterPro" id="IPR038475">
    <property type="entry name" value="RecG_C_sf"/>
</dbReference>
<evidence type="ECO:0000313" key="3">
    <source>
        <dbReference type="Proteomes" id="UP000238348"/>
    </source>
</evidence>